<gene>
    <name evidence="1" type="ORF">GCM10018793_14000</name>
</gene>
<dbReference type="AlphaFoldDB" id="A0A919FWZ4"/>
<reference evidence="1" key="2">
    <citation type="submission" date="2020-09" db="EMBL/GenBank/DDBJ databases">
        <authorList>
            <person name="Sun Q."/>
            <person name="Ohkuma M."/>
        </authorList>
    </citation>
    <scope>NUCLEOTIDE SEQUENCE</scope>
    <source>
        <strain evidence="1">JCM 5069</strain>
    </source>
</reference>
<dbReference type="Proteomes" id="UP000603708">
    <property type="component" value="Unassembled WGS sequence"/>
</dbReference>
<keyword evidence="2" id="KW-1185">Reference proteome</keyword>
<comment type="caution">
    <text evidence="1">The sequence shown here is derived from an EMBL/GenBank/DDBJ whole genome shotgun (WGS) entry which is preliminary data.</text>
</comment>
<evidence type="ECO:0000313" key="1">
    <source>
        <dbReference type="EMBL" id="GHH73973.1"/>
    </source>
</evidence>
<name>A0A919FWZ4_9ACTN</name>
<sequence length="170" mass="18009">MDGPSVETMTKGEHMDPELTALAASGATALVQQMVNDGWAQVRERLARAFSRGRPGPGDEAGAGAEAVRAVREELEASREDLVAAREAGDQDVEADVEAEWRSRLRRALHADPRFAEELRGLLDGLGPQAPADAGGDTYNTVIGGAHGIVVQARTVGSPHITPQPPHQHP</sequence>
<proteinExistence type="predicted"/>
<protein>
    <submittedName>
        <fullName evidence="1">Uncharacterized protein</fullName>
    </submittedName>
</protein>
<dbReference type="EMBL" id="BNCD01000003">
    <property type="protein sequence ID" value="GHH73973.1"/>
    <property type="molecule type" value="Genomic_DNA"/>
</dbReference>
<accession>A0A919FWZ4</accession>
<evidence type="ECO:0000313" key="2">
    <source>
        <dbReference type="Proteomes" id="UP000603708"/>
    </source>
</evidence>
<reference evidence="1" key="1">
    <citation type="journal article" date="2014" name="Int. J. Syst. Evol. Microbiol.">
        <title>Complete genome sequence of Corynebacterium casei LMG S-19264T (=DSM 44701T), isolated from a smear-ripened cheese.</title>
        <authorList>
            <consortium name="US DOE Joint Genome Institute (JGI-PGF)"/>
            <person name="Walter F."/>
            <person name="Albersmeier A."/>
            <person name="Kalinowski J."/>
            <person name="Ruckert C."/>
        </authorList>
    </citation>
    <scope>NUCLEOTIDE SEQUENCE</scope>
    <source>
        <strain evidence="1">JCM 5069</strain>
    </source>
</reference>
<organism evidence="1 2">
    <name type="scientific">Streptomyces sulfonofaciens</name>
    <dbReference type="NCBI Taxonomy" id="68272"/>
    <lineage>
        <taxon>Bacteria</taxon>
        <taxon>Bacillati</taxon>
        <taxon>Actinomycetota</taxon>
        <taxon>Actinomycetes</taxon>
        <taxon>Kitasatosporales</taxon>
        <taxon>Streptomycetaceae</taxon>
        <taxon>Streptomyces</taxon>
    </lineage>
</organism>